<dbReference type="NCBIfam" id="TIGR00370">
    <property type="entry name" value="5-oxoprolinase subunit PxpB"/>
    <property type="match status" value="1"/>
</dbReference>
<name>A0A2X4VND2_LEDLE</name>
<dbReference type="GO" id="GO:0016787">
    <property type="term" value="F:hydrolase activity"/>
    <property type="evidence" value="ECO:0007669"/>
    <property type="project" value="UniProtKB-KW"/>
</dbReference>
<gene>
    <name evidence="5" type="primary">kipI</name>
    <name evidence="5" type="ORF">NCTC4824_00444</name>
</gene>
<dbReference type="InterPro" id="IPR029000">
    <property type="entry name" value="Cyclophilin-like_dom_sf"/>
</dbReference>
<keyword evidence="2" id="KW-0378">Hydrolase</keyword>
<dbReference type="SUPFAM" id="SSF50891">
    <property type="entry name" value="Cyclophilin-like"/>
    <property type="match status" value="1"/>
</dbReference>
<dbReference type="Proteomes" id="UP000249134">
    <property type="component" value="Chromosome 1"/>
</dbReference>
<dbReference type="Gene3D" id="3.30.1360.40">
    <property type="match status" value="1"/>
</dbReference>
<protein>
    <submittedName>
        <fullName evidence="5">Kinase inhibitor KipI</fullName>
    </submittedName>
</protein>
<evidence type="ECO:0000313" key="5">
    <source>
        <dbReference type="EMBL" id="SQI52523.1"/>
    </source>
</evidence>
<keyword evidence="3" id="KW-0067">ATP-binding</keyword>
<feature type="domain" description="Carboxyltransferase" evidence="4">
    <location>
        <begin position="4"/>
        <end position="208"/>
    </location>
</feature>
<accession>A0A2X4VND2</accession>
<dbReference type="PANTHER" id="PTHR34698:SF2">
    <property type="entry name" value="5-OXOPROLINASE SUBUNIT B"/>
    <property type="match status" value="1"/>
</dbReference>
<sequence>MKKVTFSPLGDHAIIIDFGDGTSLEKNHFIHKYRQMIESSPFPGFIEAIPAYTTLTIFYNPTVVGTDFPYKTVKKRLQRFSFPANTSTNYIKKVEIPVCYEEPFALDLKIVSNHTQMPVEEVIKLHCDNIYHVHFLGFSPGFPFLGGMKKKLAIPRKSSPRLKVPRGSVGIAGDQTGVYPLASPGGWQIIGRTPLKLFDVDSAPITLISPGDQVQFIPISTEEFLSLEEEL</sequence>
<dbReference type="SMART" id="SM00796">
    <property type="entry name" value="AHS1"/>
    <property type="match status" value="1"/>
</dbReference>
<reference evidence="5 6" key="1">
    <citation type="submission" date="2018-06" db="EMBL/GenBank/DDBJ databases">
        <authorList>
            <consortium name="Pathogen Informatics"/>
            <person name="Doyle S."/>
        </authorList>
    </citation>
    <scope>NUCLEOTIDE SEQUENCE [LARGE SCALE GENOMIC DNA]</scope>
    <source>
        <strain evidence="5 6">NCTC4824</strain>
    </source>
</reference>
<dbReference type="InterPro" id="IPR003833">
    <property type="entry name" value="CT_C_D"/>
</dbReference>
<dbReference type="SUPFAM" id="SSF160467">
    <property type="entry name" value="PH0987 N-terminal domain-like"/>
    <property type="match status" value="1"/>
</dbReference>
<keyword evidence="6" id="KW-1185">Reference proteome</keyword>
<proteinExistence type="predicted"/>
<dbReference type="Pfam" id="PF02682">
    <property type="entry name" value="CT_C_D"/>
    <property type="match status" value="1"/>
</dbReference>
<dbReference type="EMBL" id="LS483476">
    <property type="protein sequence ID" value="SQI52523.1"/>
    <property type="molecule type" value="Genomic_DNA"/>
</dbReference>
<evidence type="ECO:0000259" key="4">
    <source>
        <dbReference type="SMART" id="SM00796"/>
    </source>
</evidence>
<dbReference type="PANTHER" id="PTHR34698">
    <property type="entry name" value="5-OXOPROLINASE SUBUNIT B"/>
    <property type="match status" value="1"/>
</dbReference>
<keyword evidence="1" id="KW-0547">Nucleotide-binding</keyword>
<evidence type="ECO:0000313" key="6">
    <source>
        <dbReference type="Proteomes" id="UP000249134"/>
    </source>
</evidence>
<dbReference type="STRING" id="1348624.GCA_001591545_02758"/>
<evidence type="ECO:0000256" key="1">
    <source>
        <dbReference type="ARBA" id="ARBA00022741"/>
    </source>
</evidence>
<dbReference type="KEGG" id="blen:NCTC4824_00444"/>
<organism evidence="5 6">
    <name type="scientific">Lederbergia lenta</name>
    <name type="common">Bacillus lentus</name>
    <dbReference type="NCBI Taxonomy" id="1467"/>
    <lineage>
        <taxon>Bacteria</taxon>
        <taxon>Bacillati</taxon>
        <taxon>Bacillota</taxon>
        <taxon>Bacilli</taxon>
        <taxon>Bacillales</taxon>
        <taxon>Bacillaceae</taxon>
        <taxon>Lederbergia</taxon>
    </lineage>
</organism>
<dbReference type="AlphaFoldDB" id="A0A2X4VND2"/>
<evidence type="ECO:0000256" key="3">
    <source>
        <dbReference type="ARBA" id="ARBA00022840"/>
    </source>
</evidence>
<dbReference type="RefSeq" id="WP_082788742.1">
    <property type="nucleotide sequence ID" value="NZ_CBCSGM010000002.1"/>
</dbReference>
<dbReference type="GO" id="GO:0005524">
    <property type="term" value="F:ATP binding"/>
    <property type="evidence" value="ECO:0007669"/>
    <property type="project" value="UniProtKB-KW"/>
</dbReference>
<evidence type="ECO:0000256" key="2">
    <source>
        <dbReference type="ARBA" id="ARBA00022801"/>
    </source>
</evidence>
<dbReference type="InterPro" id="IPR010016">
    <property type="entry name" value="PxpB"/>
</dbReference>
<dbReference type="Gene3D" id="2.40.100.10">
    <property type="entry name" value="Cyclophilin-like"/>
    <property type="match status" value="1"/>
</dbReference>